<dbReference type="Gene3D" id="1.40.20.10">
    <property type="entry name" value="CHAD domain"/>
    <property type="match status" value="1"/>
</dbReference>
<feature type="domain" description="CHAD" evidence="1">
    <location>
        <begin position="221"/>
        <end position="508"/>
    </location>
</feature>
<accession>A0ABP7DK67</accession>
<dbReference type="SMART" id="SM00880">
    <property type="entry name" value="CHAD"/>
    <property type="match status" value="1"/>
</dbReference>
<dbReference type="EMBL" id="BAAAYX010000009">
    <property type="protein sequence ID" value="GAA3706571.1"/>
    <property type="molecule type" value="Genomic_DNA"/>
</dbReference>
<dbReference type="Proteomes" id="UP001500051">
    <property type="component" value="Unassembled WGS sequence"/>
</dbReference>
<keyword evidence="3" id="KW-1185">Reference proteome</keyword>
<dbReference type="Pfam" id="PF05235">
    <property type="entry name" value="CHAD"/>
    <property type="match status" value="1"/>
</dbReference>
<dbReference type="PANTHER" id="PTHR39339:SF1">
    <property type="entry name" value="CHAD DOMAIN-CONTAINING PROTEIN"/>
    <property type="match status" value="1"/>
</dbReference>
<comment type="caution">
    <text evidence="2">The sequence shown here is derived from an EMBL/GenBank/DDBJ whole genome shotgun (WGS) entry which is preliminary data.</text>
</comment>
<gene>
    <name evidence="2" type="ORF">GCM10022204_25460</name>
</gene>
<organism evidence="2 3">
    <name type="scientific">Microlunatus aurantiacus</name>
    <dbReference type="NCBI Taxonomy" id="446786"/>
    <lineage>
        <taxon>Bacteria</taxon>
        <taxon>Bacillati</taxon>
        <taxon>Actinomycetota</taxon>
        <taxon>Actinomycetes</taxon>
        <taxon>Propionibacteriales</taxon>
        <taxon>Propionibacteriaceae</taxon>
        <taxon>Microlunatus</taxon>
    </lineage>
</organism>
<sequence>MPLNVTFDPPILTLAPGHGGRAAPAPVGPEDLLLEALQPGFTVIAEVTRTEVLTHLDTVDGRLHKAGIDLAHLPRKRRLVAVHAGQQLEQPVTGAWPRLATELPDGQVATLVGPPSWIRALIPYASTEAETVTYAIRNGDGKTVVRVHWTTGRLTRPTAVDLPVRVGIETLRGYRAEAAQVRKALLKRTPLQASDQSWFASVRDLPALRPAVSQRFGMRPDQAADFAVADALLGYLAELDATVDGIVDDIDTEYLHDFRVAVRRTRSVLKMLGDVLPSGLAERVAPEFRWLGDITTPTRDLDVYLLELDVLAATVTHPEDLTSFGAYVRERRAEAASALARGLRSRRYTDLVTSWRSALAEVIAHPSHADTTAAALAAERLRTVFRKCQKRAAKITADSESELVHDLRKACKEMRYLMEVFKPLCDKKAYRNVLADFKELQDLLGEFQDGEVQAAALRQFAQEMVDAGRVDANAILAMGELSGKFEARQRAARETLTAHHDTYLGRQAAEHVDRLVTT</sequence>
<dbReference type="RefSeq" id="WP_344812739.1">
    <property type="nucleotide sequence ID" value="NZ_BAAAYX010000009.1"/>
</dbReference>
<evidence type="ECO:0000259" key="1">
    <source>
        <dbReference type="PROSITE" id="PS51708"/>
    </source>
</evidence>
<protein>
    <submittedName>
        <fullName evidence="2">CHAD domain-containing protein</fullName>
    </submittedName>
</protein>
<reference evidence="3" key="1">
    <citation type="journal article" date="2019" name="Int. J. Syst. Evol. Microbiol.">
        <title>The Global Catalogue of Microorganisms (GCM) 10K type strain sequencing project: providing services to taxonomists for standard genome sequencing and annotation.</title>
        <authorList>
            <consortium name="The Broad Institute Genomics Platform"/>
            <consortium name="The Broad Institute Genome Sequencing Center for Infectious Disease"/>
            <person name="Wu L."/>
            <person name="Ma J."/>
        </authorList>
    </citation>
    <scope>NUCLEOTIDE SEQUENCE [LARGE SCALE GENOMIC DNA]</scope>
    <source>
        <strain evidence="3">JCM 16548</strain>
    </source>
</reference>
<name>A0ABP7DK67_9ACTN</name>
<dbReference type="InterPro" id="IPR007899">
    <property type="entry name" value="CHAD_dom"/>
</dbReference>
<dbReference type="PROSITE" id="PS51708">
    <property type="entry name" value="CHAD"/>
    <property type="match status" value="1"/>
</dbReference>
<evidence type="ECO:0000313" key="2">
    <source>
        <dbReference type="EMBL" id="GAA3706571.1"/>
    </source>
</evidence>
<dbReference type="InterPro" id="IPR038186">
    <property type="entry name" value="CHAD_dom_sf"/>
</dbReference>
<dbReference type="PANTHER" id="PTHR39339">
    <property type="entry name" value="SLR1444 PROTEIN"/>
    <property type="match status" value="1"/>
</dbReference>
<evidence type="ECO:0000313" key="3">
    <source>
        <dbReference type="Proteomes" id="UP001500051"/>
    </source>
</evidence>
<proteinExistence type="predicted"/>